<dbReference type="GO" id="GO:0008810">
    <property type="term" value="F:cellulase activity"/>
    <property type="evidence" value="ECO:0007669"/>
    <property type="project" value="InterPro"/>
</dbReference>
<evidence type="ECO:0008006" key="6">
    <source>
        <dbReference type="Google" id="ProtNLM"/>
    </source>
</evidence>
<dbReference type="SUPFAM" id="SSF49899">
    <property type="entry name" value="Concanavalin A-like lectins/glucanases"/>
    <property type="match status" value="1"/>
</dbReference>
<dbReference type="PANTHER" id="PTHR34002">
    <property type="entry name" value="BLR1656 PROTEIN"/>
    <property type="match status" value="1"/>
</dbReference>
<protein>
    <recommendedName>
        <fullName evidence="6">Endo-1,4-beta-glucanase</fullName>
    </recommendedName>
</protein>
<dbReference type="AlphaFoldDB" id="A0A2W2DYC5"/>
<dbReference type="EMBL" id="POUB01000012">
    <property type="protein sequence ID" value="PZG02217.1"/>
    <property type="molecule type" value="Genomic_DNA"/>
</dbReference>
<evidence type="ECO:0000256" key="2">
    <source>
        <dbReference type="RuleBase" id="RU361163"/>
    </source>
</evidence>
<evidence type="ECO:0000313" key="5">
    <source>
        <dbReference type="Proteomes" id="UP000248749"/>
    </source>
</evidence>
<sequence length="281" mass="30604">MIAQLCSAQRGASMQLTRKTLIRRFAVYLATAALAVTGATVQAAPAKAAGTCEHFAAIDMGKYWINNNVWGRNSGSGWQCIWDNWLSGNSIGWGTSYGWSGSSYSVKSYSAAILGWHWGWRRSGTGLPVQLSANRSVNTGWNYSVRHSGGAMNVAYDLWLHPMSNPSYNNNPSDEVMIWPYRLNGAGPAGTRQATVSLAGANWDLYRGWIDAGNGTGWNVFSFVRTSNTTSVTLNLRDFLNHLRSRGWVSGSKYLTSVQAGAEVFTGNGQVDTNSFYANVS</sequence>
<dbReference type="Pfam" id="PF01670">
    <property type="entry name" value="Glyco_hydro_12"/>
    <property type="match status" value="1"/>
</dbReference>
<accession>A0A2W2DYC5</accession>
<keyword evidence="2" id="KW-0119">Carbohydrate metabolism</keyword>
<dbReference type="GO" id="GO:0000272">
    <property type="term" value="P:polysaccharide catabolic process"/>
    <property type="evidence" value="ECO:0007669"/>
    <property type="project" value="UniProtKB-KW"/>
</dbReference>
<dbReference type="InterPro" id="IPR002594">
    <property type="entry name" value="GH12"/>
</dbReference>
<proteinExistence type="inferred from homology"/>
<feature type="chain" id="PRO_5039537994" description="Endo-1,4-beta-glucanase" evidence="3">
    <location>
        <begin position="44"/>
        <end position="281"/>
    </location>
</feature>
<keyword evidence="2" id="KW-0378">Hydrolase</keyword>
<dbReference type="InterPro" id="IPR013320">
    <property type="entry name" value="ConA-like_dom_sf"/>
</dbReference>
<name>A0A2W2DYC5_9ACTN</name>
<feature type="signal peptide" evidence="3">
    <location>
        <begin position="1"/>
        <end position="43"/>
    </location>
</feature>
<keyword evidence="5" id="KW-1185">Reference proteome</keyword>
<dbReference type="Proteomes" id="UP000248749">
    <property type="component" value="Unassembled WGS sequence"/>
</dbReference>
<gene>
    <name evidence="4" type="ORF">C1I99_03685</name>
</gene>
<comment type="caution">
    <text evidence="4">The sequence shown here is derived from an EMBL/GenBank/DDBJ whole genome shotgun (WGS) entry which is preliminary data.</text>
</comment>
<dbReference type="InterPro" id="IPR013319">
    <property type="entry name" value="GH11/12"/>
</dbReference>
<reference evidence="4 5" key="1">
    <citation type="submission" date="2018-01" db="EMBL/GenBank/DDBJ databases">
        <title>Draft genome sequence of Salinispora sp. 13K206.</title>
        <authorList>
            <person name="Sahin N."/>
            <person name="Saygin H."/>
            <person name="Ay H."/>
        </authorList>
    </citation>
    <scope>NUCLEOTIDE SEQUENCE [LARGE SCALE GENOMIC DNA]</scope>
    <source>
        <strain evidence="4 5">13K206</strain>
    </source>
</reference>
<keyword evidence="2" id="KW-0624">Polysaccharide degradation</keyword>
<keyword evidence="2" id="KW-0326">Glycosidase</keyword>
<keyword evidence="3" id="KW-0732">Signal</keyword>
<evidence type="ECO:0000256" key="1">
    <source>
        <dbReference type="ARBA" id="ARBA00005519"/>
    </source>
</evidence>
<dbReference type="Gene3D" id="2.60.120.180">
    <property type="match status" value="1"/>
</dbReference>
<organism evidence="4 5">
    <name type="scientific">Micromonospora deserti</name>
    <dbReference type="NCBI Taxonomy" id="2070366"/>
    <lineage>
        <taxon>Bacteria</taxon>
        <taxon>Bacillati</taxon>
        <taxon>Actinomycetota</taxon>
        <taxon>Actinomycetes</taxon>
        <taxon>Micromonosporales</taxon>
        <taxon>Micromonosporaceae</taxon>
        <taxon>Micromonospora</taxon>
    </lineage>
</organism>
<dbReference type="PANTHER" id="PTHR34002:SF9">
    <property type="entry name" value="XYLOGLUCAN-SPECIFIC ENDO-BETA-1,4-GLUCANASE A"/>
    <property type="match status" value="1"/>
</dbReference>
<evidence type="ECO:0000313" key="4">
    <source>
        <dbReference type="EMBL" id="PZG02217.1"/>
    </source>
</evidence>
<evidence type="ECO:0000256" key="3">
    <source>
        <dbReference type="SAM" id="SignalP"/>
    </source>
</evidence>
<comment type="similarity">
    <text evidence="1 2">Belongs to the glycosyl hydrolase 12 (cellulase H) family.</text>
</comment>